<dbReference type="EMBL" id="JACHHW010000016">
    <property type="protein sequence ID" value="MBB5189204.1"/>
    <property type="molecule type" value="Genomic_DNA"/>
</dbReference>
<feature type="domain" description="Transposase IS66 C-terminal" evidence="1">
    <location>
        <begin position="3"/>
        <end position="32"/>
    </location>
</feature>
<organism evidence="2 3">
    <name type="scientific">Zhongshania antarctica</name>
    <dbReference type="NCBI Taxonomy" id="641702"/>
    <lineage>
        <taxon>Bacteria</taxon>
        <taxon>Pseudomonadati</taxon>
        <taxon>Pseudomonadota</taxon>
        <taxon>Gammaproteobacteria</taxon>
        <taxon>Cellvibrionales</taxon>
        <taxon>Spongiibacteraceae</taxon>
        <taxon>Zhongshania</taxon>
    </lineage>
</organism>
<comment type="caution">
    <text evidence="2">The sequence shown here is derived from an EMBL/GenBank/DDBJ whole genome shotgun (WGS) entry which is preliminary data.</text>
</comment>
<evidence type="ECO:0000313" key="3">
    <source>
        <dbReference type="Proteomes" id="UP000536640"/>
    </source>
</evidence>
<name>A0A840R9D8_9GAMM</name>
<dbReference type="AlphaFoldDB" id="A0A840R9D8"/>
<dbReference type="RefSeq" id="WP_226968299.1">
    <property type="nucleotide sequence ID" value="NZ_JACHHW010000016.1"/>
</dbReference>
<accession>A0A840R9D8</accession>
<reference evidence="2 3" key="1">
    <citation type="submission" date="2020-08" db="EMBL/GenBank/DDBJ databases">
        <title>Genomic Encyclopedia of Type Strains, Phase IV (KMG-IV): sequencing the most valuable type-strain genomes for metagenomic binning, comparative biology and taxonomic classification.</title>
        <authorList>
            <person name="Goeker M."/>
        </authorList>
    </citation>
    <scope>NUCLEOTIDE SEQUENCE [LARGE SCALE GENOMIC DNA]</scope>
    <source>
        <strain evidence="2 3">DSM 25701</strain>
    </source>
</reference>
<dbReference type="Proteomes" id="UP000536640">
    <property type="component" value="Unassembled WGS sequence"/>
</dbReference>
<protein>
    <recommendedName>
        <fullName evidence="1">Transposase IS66 C-terminal domain-containing protein</fullName>
    </recommendedName>
</protein>
<sequence length="37" mass="4373">MFGLEPYAYLREVFAKLPRISSYEDLRALLPWNVSRA</sequence>
<keyword evidence="3" id="KW-1185">Reference proteome</keyword>
<evidence type="ECO:0000313" key="2">
    <source>
        <dbReference type="EMBL" id="MBB5189204.1"/>
    </source>
</evidence>
<evidence type="ECO:0000259" key="1">
    <source>
        <dbReference type="Pfam" id="PF13817"/>
    </source>
</evidence>
<gene>
    <name evidence="2" type="ORF">HNQ57_003507</name>
</gene>
<proteinExistence type="predicted"/>
<dbReference type="InterPro" id="IPR039552">
    <property type="entry name" value="IS66_C"/>
</dbReference>
<dbReference type="Pfam" id="PF13817">
    <property type="entry name" value="DDE_Tnp_IS66_C"/>
    <property type="match status" value="1"/>
</dbReference>